<gene>
    <name evidence="1" type="ORF">DXV75_04280</name>
</gene>
<comment type="caution">
    <text evidence="1">The sequence shown here is derived from an EMBL/GenBank/DDBJ whole genome shotgun (WGS) entry which is preliminary data.</text>
</comment>
<reference evidence="2" key="1">
    <citation type="submission" date="2018-08" db="EMBL/GenBank/DDBJ databases">
        <authorList>
            <person name="Zhang J."/>
            <person name="Du Z.-J."/>
        </authorList>
    </citation>
    <scope>NUCLEOTIDE SEQUENCE [LARGE SCALE GENOMIC DNA]</scope>
    <source>
        <strain evidence="2">KCTC 52655</strain>
    </source>
</reference>
<dbReference type="InterPro" id="IPR021953">
    <property type="entry name" value="DUF3570"/>
</dbReference>
<sequence>MYHSYSGDGVSIDGPSILLRKKAGNNWSFSANYYVDAISGASIDVRATASPYKEERTETTVGVDYVQDKTLLNLSYTNSSENDFEANSFHVGISQDFFGDLTTLSLSYSRGEDEVGKTGDASFAEQAQRQKFGFGLTQVMTKNLIVGVNAENVADEGYLNNPYRSIRYLDPDSQKGFSFTTEVYPNTRVSNAFSVNANYYLPYRASIYGDMRYYSDTWGIEAFNAKLGYIHTFGAHWIVDVHLRHYQQDKADFYQDLFRRAQEFNFMARDKELSTYAGVSAGAAVSYEWQFGQDKLVQKSSVNLEYDFLNFDYDDFRDVTDDAPVGEEALFGFSAHVVRLYVSVWY</sequence>
<dbReference type="EMBL" id="QRHA01000002">
    <property type="protein sequence ID" value="RDV28237.1"/>
    <property type="molecule type" value="Genomic_DNA"/>
</dbReference>
<organism evidence="1 2">
    <name type="scientific">Alteromonas aestuariivivens</name>
    <dbReference type="NCBI Taxonomy" id="1938339"/>
    <lineage>
        <taxon>Bacteria</taxon>
        <taxon>Pseudomonadati</taxon>
        <taxon>Pseudomonadota</taxon>
        <taxon>Gammaproteobacteria</taxon>
        <taxon>Alteromonadales</taxon>
        <taxon>Alteromonadaceae</taxon>
        <taxon>Alteromonas/Salinimonas group</taxon>
        <taxon>Alteromonas</taxon>
    </lineage>
</organism>
<evidence type="ECO:0000313" key="1">
    <source>
        <dbReference type="EMBL" id="RDV28237.1"/>
    </source>
</evidence>
<dbReference type="SUPFAM" id="SSF56935">
    <property type="entry name" value="Porins"/>
    <property type="match status" value="1"/>
</dbReference>
<dbReference type="OrthoDB" id="5450709at2"/>
<accession>A0A3D8MED6</accession>
<protein>
    <submittedName>
        <fullName evidence="1">DUF3570 domain-containing protein</fullName>
    </submittedName>
</protein>
<evidence type="ECO:0000313" key="2">
    <source>
        <dbReference type="Proteomes" id="UP000256561"/>
    </source>
</evidence>
<proteinExistence type="predicted"/>
<dbReference type="Pfam" id="PF12094">
    <property type="entry name" value="DUF3570"/>
    <property type="match status" value="2"/>
</dbReference>
<dbReference type="AlphaFoldDB" id="A0A3D8MED6"/>
<name>A0A3D8MED6_9ALTE</name>
<keyword evidence="2" id="KW-1185">Reference proteome</keyword>
<dbReference type="Proteomes" id="UP000256561">
    <property type="component" value="Unassembled WGS sequence"/>
</dbReference>